<gene>
    <name evidence="2" type="ORF">IM811_012713</name>
</gene>
<proteinExistence type="predicted"/>
<reference evidence="2" key="1">
    <citation type="submission" date="2020-10" db="EMBL/GenBank/DDBJ databases">
        <title>High-Quality Genome Resource of Clonostachys rosea strain S41 by Oxford Nanopore Long-Read Sequencing.</title>
        <authorList>
            <person name="Wang H."/>
        </authorList>
    </citation>
    <scope>NUCLEOTIDE SEQUENCE</scope>
    <source>
        <strain evidence="2">S41</strain>
    </source>
</reference>
<evidence type="ECO:0000256" key="1">
    <source>
        <dbReference type="SAM" id="MobiDB-lite"/>
    </source>
</evidence>
<comment type="caution">
    <text evidence="2">The sequence shown here is derived from an EMBL/GenBank/DDBJ whole genome shotgun (WGS) entry which is preliminary data.</text>
</comment>
<dbReference type="PANTHER" id="PTHR42088:SF1">
    <property type="entry name" value="YALI0F10131P"/>
    <property type="match status" value="1"/>
</dbReference>
<name>A0A8H7NDS5_BIOOC</name>
<protein>
    <submittedName>
        <fullName evidence="2">Uncharacterized protein</fullName>
    </submittedName>
</protein>
<sequence>MSLPGGPRSQSAWGPRPGSSASRQGRNLPPPAALKTLPTPSKLTDDSFALMNATDFAPPDAFSERARGRSQSPLGERRPYQPKVPAVSPLSTLMTSLMPSLARISSASHPPSQVLISCHPRNSRMGIR</sequence>
<evidence type="ECO:0000313" key="3">
    <source>
        <dbReference type="Proteomes" id="UP000616885"/>
    </source>
</evidence>
<evidence type="ECO:0000313" key="2">
    <source>
        <dbReference type="EMBL" id="KAF9753955.1"/>
    </source>
</evidence>
<accession>A0A8H7NDS5</accession>
<dbReference type="AlphaFoldDB" id="A0A8H7NDS5"/>
<dbReference type="PANTHER" id="PTHR42088">
    <property type="entry name" value="YALI0F10131P"/>
    <property type="match status" value="1"/>
</dbReference>
<dbReference type="EMBL" id="JADCTT010000004">
    <property type="protein sequence ID" value="KAF9753955.1"/>
    <property type="molecule type" value="Genomic_DNA"/>
</dbReference>
<feature type="region of interest" description="Disordered" evidence="1">
    <location>
        <begin position="1"/>
        <end position="87"/>
    </location>
</feature>
<organism evidence="2 3">
    <name type="scientific">Bionectria ochroleuca</name>
    <name type="common">Gliocladium roseum</name>
    <dbReference type="NCBI Taxonomy" id="29856"/>
    <lineage>
        <taxon>Eukaryota</taxon>
        <taxon>Fungi</taxon>
        <taxon>Dikarya</taxon>
        <taxon>Ascomycota</taxon>
        <taxon>Pezizomycotina</taxon>
        <taxon>Sordariomycetes</taxon>
        <taxon>Hypocreomycetidae</taxon>
        <taxon>Hypocreales</taxon>
        <taxon>Bionectriaceae</taxon>
        <taxon>Clonostachys</taxon>
    </lineage>
</organism>
<dbReference type="Proteomes" id="UP000616885">
    <property type="component" value="Unassembled WGS sequence"/>
</dbReference>